<organism evidence="1 2">
    <name type="scientific">Intrasporangium chromatireducens Q5-1</name>
    <dbReference type="NCBI Taxonomy" id="584657"/>
    <lineage>
        <taxon>Bacteria</taxon>
        <taxon>Bacillati</taxon>
        <taxon>Actinomycetota</taxon>
        <taxon>Actinomycetes</taxon>
        <taxon>Micrococcales</taxon>
        <taxon>Intrasporangiaceae</taxon>
        <taxon>Intrasporangium</taxon>
    </lineage>
</organism>
<dbReference type="AlphaFoldDB" id="W9GJU7"/>
<evidence type="ECO:0000313" key="1">
    <source>
        <dbReference type="EMBL" id="EWT04159.1"/>
    </source>
</evidence>
<evidence type="ECO:0000313" key="2">
    <source>
        <dbReference type="Proteomes" id="UP000019494"/>
    </source>
</evidence>
<reference evidence="2" key="1">
    <citation type="submission" date="2013-08" db="EMBL/GenBank/DDBJ databases">
        <title>Intrasporangium oryzae NRRL B-24470.</title>
        <authorList>
            <person name="Liu H."/>
            <person name="Wang G."/>
        </authorList>
    </citation>
    <scope>NUCLEOTIDE SEQUENCE [LARGE SCALE GENOMIC DNA]</scope>
    <source>
        <strain evidence="2">Q5-1</strain>
    </source>
</reference>
<comment type="caution">
    <text evidence="1">The sequence shown here is derived from an EMBL/GenBank/DDBJ whole genome shotgun (WGS) entry which is preliminary data.</text>
</comment>
<dbReference type="EMBL" id="AWQS01000317">
    <property type="protein sequence ID" value="EWT04159.1"/>
    <property type="molecule type" value="Genomic_DNA"/>
</dbReference>
<accession>W9GJU7</accession>
<gene>
    <name evidence="1" type="ORF">N864_15505</name>
</gene>
<dbReference type="Proteomes" id="UP000019494">
    <property type="component" value="Unassembled WGS sequence"/>
</dbReference>
<proteinExistence type="predicted"/>
<protein>
    <submittedName>
        <fullName evidence="1">Uncharacterized protein</fullName>
    </submittedName>
</protein>
<dbReference type="RefSeq" id="WP_051518857.1">
    <property type="nucleotide sequence ID" value="NZ_AWQS01000317.1"/>
</dbReference>
<dbReference type="OrthoDB" id="9828099at2"/>
<sequence length="121" mass="12281">MPTFSYPAAYATEAARNLRALASAGQLTEAGAHAIIADLRDATAAMRLVLDRLAAAHTIPSHPTALRAAALQAGDELHQAGTTLDEARGRLAGAARAADEMTRIDPAGAPAAGGATRGWGL</sequence>
<keyword evidence="2" id="KW-1185">Reference proteome</keyword>
<name>W9GJU7_9MICO</name>